<keyword evidence="4" id="KW-1185">Reference proteome</keyword>
<accession>A0A7G6E2I5</accession>
<dbReference type="PANTHER" id="PTHR12521:SF0">
    <property type="entry name" value="ADP-RIBOSE GLYCOHYDROLASE OARD1"/>
    <property type="match status" value="1"/>
</dbReference>
<dbReference type="OrthoDB" id="9780211at2"/>
<dbReference type="AlphaFoldDB" id="A0A7G6E2I5"/>
<dbReference type="Pfam" id="PF01661">
    <property type="entry name" value="Macro"/>
    <property type="match status" value="1"/>
</dbReference>
<evidence type="ECO:0000256" key="1">
    <source>
        <dbReference type="ARBA" id="ARBA00035885"/>
    </source>
</evidence>
<dbReference type="PROSITE" id="PS51154">
    <property type="entry name" value="MACRO"/>
    <property type="match status" value="1"/>
</dbReference>
<dbReference type="RefSeq" id="WP_081908131.1">
    <property type="nucleotide sequence ID" value="NZ_CP045798.1"/>
</dbReference>
<dbReference type="InterPro" id="IPR002589">
    <property type="entry name" value="Macro_dom"/>
</dbReference>
<sequence length="354" mass="40955">MVIEYKRGNLLEDEAEALVNTVNCVGVMGKGIALQFKQAFPQNFLEYQKACRKEEVQPGKMLIHDTGNLFKHKYIINFPTKRHWRGKAFLKDIELGLHELVKEVKRLGIRSIAIPPLGCGNGGLDWEVVKPKIEAAFAQLPEVCVHLYVPAGSPDNEAMKVNTKRPRMTRARALFIALMEKYTVPGYRLSLLEIQKLAYFLQAVGEPLRLNFVKGKYGPYAENLNFVLQNLEGHYIRGYGDRSRNAQIRLLPKAYQEAEEFLQAEPESRKRLENVEKIIFGFETPYGLELLSTVHWVANENQGKCTDLQTIFLSIQEWNERKRELFKYEHVQKAWEHLKKFDVLFDRKAENCEL</sequence>
<evidence type="ECO:0000259" key="2">
    <source>
        <dbReference type="PROSITE" id="PS51154"/>
    </source>
</evidence>
<dbReference type="InterPro" id="IPR050892">
    <property type="entry name" value="ADP-ribose_metab_enzymes"/>
</dbReference>
<gene>
    <name evidence="3" type="ORF">BR63_08175</name>
</gene>
<dbReference type="PANTHER" id="PTHR12521">
    <property type="entry name" value="PROTEIN C6ORF130"/>
    <property type="match status" value="1"/>
</dbReference>
<evidence type="ECO:0000313" key="3">
    <source>
        <dbReference type="EMBL" id="QNB46289.1"/>
    </source>
</evidence>
<dbReference type="Gene3D" id="3.40.220.10">
    <property type="entry name" value="Leucine Aminopeptidase, subunit E, domain 1"/>
    <property type="match status" value="1"/>
</dbReference>
<proteinExistence type="predicted"/>
<dbReference type="SMART" id="SM00506">
    <property type="entry name" value="A1pp"/>
    <property type="match status" value="1"/>
</dbReference>
<dbReference type="KEGG" id="tfr:BR63_08175"/>
<dbReference type="SUPFAM" id="SSF52949">
    <property type="entry name" value="Macro domain-like"/>
    <property type="match status" value="1"/>
</dbReference>
<dbReference type="EMBL" id="CP045798">
    <property type="protein sequence ID" value="QNB46289.1"/>
    <property type="molecule type" value="Genomic_DNA"/>
</dbReference>
<dbReference type="CDD" id="cd02901">
    <property type="entry name" value="Macro_Poa1p-like"/>
    <property type="match status" value="1"/>
</dbReference>
<evidence type="ECO:0000313" key="4">
    <source>
        <dbReference type="Proteomes" id="UP000515847"/>
    </source>
</evidence>
<feature type="domain" description="Macro" evidence="2">
    <location>
        <begin position="1"/>
        <end position="195"/>
    </location>
</feature>
<dbReference type="Proteomes" id="UP000515847">
    <property type="component" value="Chromosome"/>
</dbReference>
<name>A0A7G6E2I5_THEFR</name>
<dbReference type="GO" id="GO:0140291">
    <property type="term" value="P:peptidyl-glutamate ADP-deribosylation"/>
    <property type="evidence" value="ECO:0007669"/>
    <property type="project" value="TreeGrafter"/>
</dbReference>
<dbReference type="InterPro" id="IPR043472">
    <property type="entry name" value="Macro_dom-like"/>
</dbReference>
<protein>
    <submittedName>
        <fullName evidence="3">Appr-1-p processing protein</fullName>
    </submittedName>
</protein>
<comment type="catalytic activity">
    <reaction evidence="1">
        <text>an N-(ADP-alpha-D-ribosyl)-thymidine in DNA + H2O = a thymidine in DNA + ADP-D-ribose</text>
        <dbReference type="Rhea" id="RHEA:71655"/>
        <dbReference type="Rhea" id="RHEA-COMP:13556"/>
        <dbReference type="Rhea" id="RHEA-COMP:18051"/>
        <dbReference type="ChEBI" id="CHEBI:15377"/>
        <dbReference type="ChEBI" id="CHEBI:57967"/>
        <dbReference type="ChEBI" id="CHEBI:137386"/>
        <dbReference type="ChEBI" id="CHEBI:191199"/>
    </reaction>
    <physiologicalReaction direction="left-to-right" evidence="1">
        <dbReference type="Rhea" id="RHEA:71656"/>
    </physiologicalReaction>
</comment>
<reference evidence="3 4" key="1">
    <citation type="journal article" date="2019" name="Front. Microbiol.">
        <title>Thermoanaerosceptrum fracticalcis gen. nov. sp. nov., a Novel Fumarate-Fermenting Microorganism From a Deep Fractured Carbonate Aquifer of the US Great Basin.</title>
        <authorList>
            <person name="Hamilton-Brehm S.D."/>
            <person name="Stewart L.E."/>
            <person name="Zavarin M."/>
            <person name="Caldwell M."/>
            <person name="Lawson P.A."/>
            <person name="Onstott T.C."/>
            <person name="Grzymski J."/>
            <person name="Neveux I."/>
            <person name="Lollar B.S."/>
            <person name="Russell C.E."/>
            <person name="Moser D.P."/>
        </authorList>
    </citation>
    <scope>NUCLEOTIDE SEQUENCE [LARGE SCALE GENOMIC DNA]</scope>
    <source>
        <strain evidence="3 4">DRI-13</strain>
    </source>
</reference>
<organism evidence="3 4">
    <name type="scientific">Thermanaerosceptrum fracticalcis</name>
    <dbReference type="NCBI Taxonomy" id="1712410"/>
    <lineage>
        <taxon>Bacteria</taxon>
        <taxon>Bacillati</taxon>
        <taxon>Bacillota</taxon>
        <taxon>Clostridia</taxon>
        <taxon>Eubacteriales</taxon>
        <taxon>Peptococcaceae</taxon>
        <taxon>Thermanaerosceptrum</taxon>
    </lineage>
</organism>